<dbReference type="SUPFAM" id="SSF160246">
    <property type="entry name" value="EspE N-terminal domain-like"/>
    <property type="match status" value="1"/>
</dbReference>
<evidence type="ECO:0000256" key="2">
    <source>
        <dbReference type="ARBA" id="ARBA00022840"/>
    </source>
</evidence>
<evidence type="ECO:0000259" key="3">
    <source>
        <dbReference type="Pfam" id="PF00437"/>
    </source>
</evidence>
<dbReference type="EMBL" id="UINC01169131">
    <property type="protein sequence ID" value="SVD72519.1"/>
    <property type="molecule type" value="Genomic_DNA"/>
</dbReference>
<protein>
    <submittedName>
        <fullName evidence="5">Uncharacterized protein</fullName>
    </submittedName>
</protein>
<accession>A0A382XNV2</accession>
<evidence type="ECO:0000259" key="4">
    <source>
        <dbReference type="Pfam" id="PF05157"/>
    </source>
</evidence>
<dbReference type="GO" id="GO:0005524">
    <property type="term" value="F:ATP binding"/>
    <property type="evidence" value="ECO:0007669"/>
    <property type="project" value="UniProtKB-KW"/>
</dbReference>
<feature type="domain" description="Type II secretion system protein GspE N-terminal" evidence="4">
    <location>
        <begin position="71"/>
        <end position="150"/>
    </location>
</feature>
<dbReference type="GO" id="GO:0016887">
    <property type="term" value="F:ATP hydrolysis activity"/>
    <property type="evidence" value="ECO:0007669"/>
    <property type="project" value="TreeGrafter"/>
</dbReference>
<dbReference type="SUPFAM" id="SSF52540">
    <property type="entry name" value="P-loop containing nucleoside triphosphate hydrolases"/>
    <property type="match status" value="1"/>
</dbReference>
<proteinExistence type="predicted"/>
<dbReference type="InterPro" id="IPR007831">
    <property type="entry name" value="T2SS_GspE_N"/>
</dbReference>
<dbReference type="PANTHER" id="PTHR30258">
    <property type="entry name" value="TYPE II SECRETION SYSTEM PROTEIN GSPE-RELATED"/>
    <property type="match status" value="1"/>
</dbReference>
<dbReference type="Pfam" id="PF00437">
    <property type="entry name" value="T2SSE"/>
    <property type="match status" value="1"/>
</dbReference>
<dbReference type="Pfam" id="PF05157">
    <property type="entry name" value="MshEN"/>
    <property type="match status" value="1"/>
</dbReference>
<organism evidence="5">
    <name type="scientific">marine metagenome</name>
    <dbReference type="NCBI Taxonomy" id="408172"/>
    <lineage>
        <taxon>unclassified sequences</taxon>
        <taxon>metagenomes</taxon>
        <taxon>ecological metagenomes</taxon>
    </lineage>
</organism>
<name>A0A382XNV2_9ZZZZ</name>
<keyword evidence="2" id="KW-0067">ATP-binding</keyword>
<evidence type="ECO:0000313" key="5">
    <source>
        <dbReference type="EMBL" id="SVD72519.1"/>
    </source>
</evidence>
<dbReference type="InterPro" id="IPR027417">
    <property type="entry name" value="P-loop_NTPase"/>
</dbReference>
<feature type="non-terminal residue" evidence="5">
    <location>
        <position position="244"/>
    </location>
</feature>
<reference evidence="5" key="1">
    <citation type="submission" date="2018-05" db="EMBL/GenBank/DDBJ databases">
        <authorList>
            <person name="Lanie J.A."/>
            <person name="Ng W.-L."/>
            <person name="Kazmierczak K.M."/>
            <person name="Andrzejewski T.M."/>
            <person name="Davidsen T.M."/>
            <person name="Wayne K.J."/>
            <person name="Tettelin H."/>
            <person name="Glass J.I."/>
            <person name="Rusch D."/>
            <person name="Podicherti R."/>
            <person name="Tsui H.-C.T."/>
            <person name="Winkler M.E."/>
        </authorList>
    </citation>
    <scope>NUCLEOTIDE SEQUENCE</scope>
</reference>
<gene>
    <name evidence="5" type="ORF">METZ01_LOCUS425373</name>
</gene>
<dbReference type="GO" id="GO:0005886">
    <property type="term" value="C:plasma membrane"/>
    <property type="evidence" value="ECO:0007669"/>
    <property type="project" value="TreeGrafter"/>
</dbReference>
<dbReference type="PANTHER" id="PTHR30258:SF1">
    <property type="entry name" value="PROTEIN TRANSPORT PROTEIN HOFB HOMOLOG"/>
    <property type="match status" value="1"/>
</dbReference>
<dbReference type="InterPro" id="IPR037257">
    <property type="entry name" value="T2SS_E_N_sf"/>
</dbReference>
<dbReference type="Gene3D" id="3.30.450.90">
    <property type="match status" value="1"/>
</dbReference>
<dbReference type="InterPro" id="IPR001482">
    <property type="entry name" value="T2SS/T4SS_dom"/>
</dbReference>
<sequence length="244" mass="27044">MEQEFNPQFQKIGDILVHEDKISESQLNDALAEQKVRKEKLGKVLLDQGIITEDDLVKVYSMQLGYDQASDEELFSADPDVVESIPEDFARQNMILALRKSTSSIVVAMEDPEDLVAIDSLKRLTNLSPEVLVAGPSALNRALDQIYGKIRQAGEVEEAVENIKVISGDEDNQEEVDLSPDKVSTEDAPIVKLVNLILQEAIKERATDIHLEPQQNKVIVRIRIDGVLQTIMTPPTSSLSGLVT</sequence>
<dbReference type="Gene3D" id="3.30.300.160">
    <property type="entry name" value="Type II secretion system, protein E, N-terminal domain"/>
    <property type="match status" value="1"/>
</dbReference>
<dbReference type="AlphaFoldDB" id="A0A382XNV2"/>
<keyword evidence="1" id="KW-0547">Nucleotide-binding</keyword>
<feature type="domain" description="Bacterial type II secretion system protein E" evidence="3">
    <location>
        <begin position="185"/>
        <end position="241"/>
    </location>
</feature>
<evidence type="ECO:0000256" key="1">
    <source>
        <dbReference type="ARBA" id="ARBA00022741"/>
    </source>
</evidence>